<feature type="domain" description="Cytosolic endo-beta-N-acetylglucosaminidase TIM barrel" evidence="1">
    <location>
        <begin position="96"/>
        <end position="412"/>
    </location>
</feature>
<dbReference type="Pfam" id="PF03644">
    <property type="entry name" value="Glyco_hydro_85"/>
    <property type="match status" value="1"/>
</dbReference>
<dbReference type="InterPro" id="IPR005201">
    <property type="entry name" value="TIM_ENGase"/>
</dbReference>
<name>A0A6A6H2S4_VIRVR</name>
<evidence type="ECO:0000313" key="3">
    <source>
        <dbReference type="Proteomes" id="UP000800092"/>
    </source>
</evidence>
<protein>
    <submittedName>
        <fullName evidence="2">Glycoside hydrolase family 85 protein</fullName>
    </submittedName>
</protein>
<sequence>MGWKDVLKPIRDRLDDLFPPNEPGQKQREARQRRDLLKGFKYLESFDELEAWSPQDVDPLQVSNTPLLPRESASSFEKANLTLLHDYAGNYHDYESSQGVDVDEERYCCEYLQFVHVFVYFSHKLVCIPPPSWTNTLHRNGVKVLGTFIVEPGSSNVERILQAEEHESISQQSSQVFLMASRLAQIARAYGFDGWLINVEKTFPLHHWNLGKLEGFVEQLRKDMGDGGSVIWYDALTTENKVIYQNGLTKKNLPFLKCSGSLLTNYCWDLDKLREAKIMIRDNCLNATDLLFGVDVWAQTKQPKQNPRTTWPRNHGGGTNSGLAVAEIASCQLSVGIFGPAMPYEHFGRHGKAVDRSMWEGTSLPEGLKCDCGDDSSEFHAENLTAPITRFAKQFPAGSRYFFYTNFERAFSQMPQTGKIRAQIGSQSVLPGLIDHDVPTKRHMISGDHNQHCCTLLLDHPARVLITTKRLEPGLQGSSGAVSGRNRCFTLFKLALSCDQPLRVYLRLRPLLPYRRLAVGCVSVTFANDTTRVLRDSRPTDDGFHIVDTVLHETAEKVDGTILEDTDNTIVTELGVSLDSFDHDFRNPADVLEIYAICIQPAHVAQNLYGISDIHVEDRNESHFKHMRLCWKIHERISKHRECPVEHPRFPDGTLDKRPWSEVTGPFSHFRIRVNGEEVGRAHALEYVLPQSMWGKLRRGEECQVQIIGVTFWGVEWESDISDLPDVARDWEFV</sequence>
<keyword evidence="2" id="KW-0378">Hydrolase</keyword>
<keyword evidence="3" id="KW-1185">Reference proteome</keyword>
<gene>
    <name evidence="2" type="ORF">EV356DRAFT_534962</name>
</gene>
<accession>A0A6A6H2S4</accession>
<organism evidence="2 3">
    <name type="scientific">Viridothelium virens</name>
    <name type="common">Speckled blister lichen</name>
    <name type="synonym">Trypethelium virens</name>
    <dbReference type="NCBI Taxonomy" id="1048519"/>
    <lineage>
        <taxon>Eukaryota</taxon>
        <taxon>Fungi</taxon>
        <taxon>Dikarya</taxon>
        <taxon>Ascomycota</taxon>
        <taxon>Pezizomycotina</taxon>
        <taxon>Dothideomycetes</taxon>
        <taxon>Dothideomycetes incertae sedis</taxon>
        <taxon>Trypetheliales</taxon>
        <taxon>Trypetheliaceae</taxon>
        <taxon>Viridothelium</taxon>
    </lineage>
</organism>
<dbReference type="EMBL" id="ML991819">
    <property type="protein sequence ID" value="KAF2232128.1"/>
    <property type="molecule type" value="Genomic_DNA"/>
</dbReference>
<reference evidence="2" key="1">
    <citation type="journal article" date="2020" name="Stud. Mycol.">
        <title>101 Dothideomycetes genomes: a test case for predicting lifestyles and emergence of pathogens.</title>
        <authorList>
            <person name="Haridas S."/>
            <person name="Albert R."/>
            <person name="Binder M."/>
            <person name="Bloem J."/>
            <person name="Labutti K."/>
            <person name="Salamov A."/>
            <person name="Andreopoulos B."/>
            <person name="Baker S."/>
            <person name="Barry K."/>
            <person name="Bills G."/>
            <person name="Bluhm B."/>
            <person name="Cannon C."/>
            <person name="Castanera R."/>
            <person name="Culley D."/>
            <person name="Daum C."/>
            <person name="Ezra D."/>
            <person name="Gonzalez J."/>
            <person name="Henrissat B."/>
            <person name="Kuo A."/>
            <person name="Liang C."/>
            <person name="Lipzen A."/>
            <person name="Lutzoni F."/>
            <person name="Magnuson J."/>
            <person name="Mondo S."/>
            <person name="Nolan M."/>
            <person name="Ohm R."/>
            <person name="Pangilinan J."/>
            <person name="Park H.-J."/>
            <person name="Ramirez L."/>
            <person name="Alfaro M."/>
            <person name="Sun H."/>
            <person name="Tritt A."/>
            <person name="Yoshinaga Y."/>
            <person name="Zwiers L.-H."/>
            <person name="Turgeon B."/>
            <person name="Goodwin S."/>
            <person name="Spatafora J."/>
            <person name="Crous P."/>
            <person name="Grigoriev I."/>
        </authorList>
    </citation>
    <scope>NUCLEOTIDE SEQUENCE</scope>
    <source>
        <strain evidence="2">Tuck. ex Michener</strain>
    </source>
</reference>
<dbReference type="OrthoDB" id="284473at2759"/>
<dbReference type="PANTHER" id="PTHR13246:SF1">
    <property type="entry name" value="CYTOSOLIC ENDO-BETA-N-ACETYLGLUCOSAMINIDASE"/>
    <property type="match status" value="1"/>
</dbReference>
<dbReference type="Gene3D" id="3.20.20.80">
    <property type="entry name" value="Glycosidases"/>
    <property type="match status" value="1"/>
</dbReference>
<proteinExistence type="predicted"/>
<dbReference type="PANTHER" id="PTHR13246">
    <property type="entry name" value="ENDO BETA N-ACETYLGLUCOSAMINIDASE"/>
    <property type="match status" value="1"/>
</dbReference>
<dbReference type="InterPro" id="IPR032979">
    <property type="entry name" value="ENGase"/>
</dbReference>
<evidence type="ECO:0000259" key="1">
    <source>
        <dbReference type="Pfam" id="PF03644"/>
    </source>
</evidence>
<dbReference type="GO" id="GO:0005829">
    <property type="term" value="C:cytosol"/>
    <property type="evidence" value="ECO:0007669"/>
    <property type="project" value="UniProtKB-SubCell"/>
</dbReference>
<dbReference type="AlphaFoldDB" id="A0A6A6H2S4"/>
<dbReference type="GO" id="GO:0033925">
    <property type="term" value="F:mannosyl-glycoprotein endo-beta-N-acetylglucosaminidase activity"/>
    <property type="evidence" value="ECO:0007669"/>
    <property type="project" value="UniProtKB-EC"/>
</dbReference>
<evidence type="ECO:0000313" key="2">
    <source>
        <dbReference type="EMBL" id="KAF2232128.1"/>
    </source>
</evidence>
<dbReference type="Proteomes" id="UP000800092">
    <property type="component" value="Unassembled WGS sequence"/>
</dbReference>